<proteinExistence type="predicted"/>
<dbReference type="AlphaFoldDB" id="T1GL81"/>
<dbReference type="Gene3D" id="3.90.25.10">
    <property type="entry name" value="UDP-galactose 4-epimerase, domain 1"/>
    <property type="match status" value="1"/>
</dbReference>
<dbReference type="PANTHER" id="PTHR43238">
    <property type="entry name" value="GDP-L-FUCOSE SYNTHASE"/>
    <property type="match status" value="1"/>
</dbReference>
<evidence type="ECO:0000313" key="3">
    <source>
        <dbReference type="Proteomes" id="UP000015102"/>
    </source>
</evidence>
<dbReference type="Gene3D" id="3.40.50.720">
    <property type="entry name" value="NAD(P)-binding Rossmann-like Domain"/>
    <property type="match status" value="1"/>
</dbReference>
<dbReference type="EMBL" id="CAQQ02099277">
    <property type="status" value="NOT_ANNOTATED_CDS"/>
    <property type="molecule type" value="Genomic_DNA"/>
</dbReference>
<evidence type="ECO:0000313" key="2">
    <source>
        <dbReference type="EnsemblMetazoa" id="MESCA004276-PA"/>
    </source>
</evidence>
<dbReference type="SUPFAM" id="SSF51735">
    <property type="entry name" value="NAD(P)-binding Rossmann-fold domains"/>
    <property type="match status" value="1"/>
</dbReference>
<dbReference type="STRING" id="36166.T1GL81"/>
<sequence>MKISLSYMTLFSRDNILINDNVLQTAFENKCEKVVSCLSTCIFPDKTPYPIDESMIHNGPPHDSNFGYSYAKRLIDIQNRAYFEKHGSMFTSVIPCNIYGPNDNYNPEESHVIPGMIYRMHRLITENPEIPEEEKVFQI</sequence>
<dbReference type="Pfam" id="PF01370">
    <property type="entry name" value="Epimerase"/>
    <property type="match status" value="1"/>
</dbReference>
<dbReference type="InterPro" id="IPR001509">
    <property type="entry name" value="Epimerase_deHydtase"/>
</dbReference>
<organism evidence="2 3">
    <name type="scientific">Megaselia scalaris</name>
    <name type="common">Humpbacked fly</name>
    <name type="synonym">Phora scalaris</name>
    <dbReference type="NCBI Taxonomy" id="36166"/>
    <lineage>
        <taxon>Eukaryota</taxon>
        <taxon>Metazoa</taxon>
        <taxon>Ecdysozoa</taxon>
        <taxon>Arthropoda</taxon>
        <taxon>Hexapoda</taxon>
        <taxon>Insecta</taxon>
        <taxon>Pterygota</taxon>
        <taxon>Neoptera</taxon>
        <taxon>Endopterygota</taxon>
        <taxon>Diptera</taxon>
        <taxon>Brachycera</taxon>
        <taxon>Muscomorpha</taxon>
        <taxon>Platypezoidea</taxon>
        <taxon>Phoridae</taxon>
        <taxon>Megaseliini</taxon>
        <taxon>Megaselia</taxon>
    </lineage>
</organism>
<dbReference type="Proteomes" id="UP000015102">
    <property type="component" value="Unassembled WGS sequence"/>
</dbReference>
<dbReference type="GO" id="GO:0050577">
    <property type="term" value="F:GDP-L-fucose synthase activity"/>
    <property type="evidence" value="ECO:0007669"/>
    <property type="project" value="TreeGrafter"/>
</dbReference>
<protein>
    <recommendedName>
        <fullName evidence="1">NAD-dependent epimerase/dehydratase domain-containing protein</fullName>
    </recommendedName>
</protein>
<dbReference type="HOGENOM" id="CLU_1847401_0_0_1"/>
<dbReference type="OMA" id="VIPCNIY"/>
<dbReference type="EnsemblMetazoa" id="MESCA004276-RA">
    <property type="protein sequence ID" value="MESCA004276-PA"/>
    <property type="gene ID" value="MESCA004276"/>
</dbReference>
<name>T1GL81_MEGSC</name>
<evidence type="ECO:0000259" key="1">
    <source>
        <dbReference type="Pfam" id="PF01370"/>
    </source>
</evidence>
<reference evidence="2" key="2">
    <citation type="submission" date="2015-06" db="UniProtKB">
        <authorList>
            <consortium name="EnsemblMetazoa"/>
        </authorList>
    </citation>
    <scope>IDENTIFICATION</scope>
</reference>
<feature type="domain" description="NAD-dependent epimerase/dehydratase" evidence="1">
    <location>
        <begin position="5"/>
        <end position="122"/>
    </location>
</feature>
<keyword evidence="3" id="KW-1185">Reference proteome</keyword>
<accession>T1GL81</accession>
<reference evidence="3" key="1">
    <citation type="submission" date="2013-02" db="EMBL/GenBank/DDBJ databases">
        <authorList>
            <person name="Hughes D."/>
        </authorList>
    </citation>
    <scope>NUCLEOTIDE SEQUENCE</scope>
    <source>
        <strain>Durham</strain>
        <strain evidence="3">NC isolate 2 -- Noor lab</strain>
    </source>
</reference>
<dbReference type="InterPro" id="IPR036291">
    <property type="entry name" value="NAD(P)-bd_dom_sf"/>
</dbReference>
<dbReference type="EMBL" id="CAQQ02099276">
    <property type="status" value="NOT_ANNOTATED_CDS"/>
    <property type="molecule type" value="Genomic_DNA"/>
</dbReference>
<dbReference type="PANTHER" id="PTHR43238:SF1">
    <property type="entry name" value="GDP-L-FUCOSE SYNTHASE"/>
    <property type="match status" value="1"/>
</dbReference>